<evidence type="ECO:0000256" key="3">
    <source>
        <dbReference type="SAM" id="MobiDB-lite"/>
    </source>
</evidence>
<dbReference type="OrthoDB" id="343296at2759"/>
<dbReference type="CDD" id="cd00051">
    <property type="entry name" value="EFh"/>
    <property type="match status" value="1"/>
</dbReference>
<gene>
    <name evidence="5" type="ORF">EV356DRAFT_185399</name>
</gene>
<protein>
    <submittedName>
        <fullName evidence="5">EF-hand</fullName>
    </submittedName>
</protein>
<proteinExistence type="predicted"/>
<evidence type="ECO:0000256" key="2">
    <source>
        <dbReference type="ARBA" id="ARBA00022837"/>
    </source>
</evidence>
<feature type="domain" description="EF-hand" evidence="4">
    <location>
        <begin position="176"/>
        <end position="211"/>
    </location>
</feature>
<dbReference type="InterPro" id="IPR002048">
    <property type="entry name" value="EF_hand_dom"/>
</dbReference>
<dbReference type="PANTHER" id="PTHR23050">
    <property type="entry name" value="CALCIUM BINDING PROTEIN"/>
    <property type="match status" value="1"/>
</dbReference>
<dbReference type="AlphaFoldDB" id="A0A6A6H7P8"/>
<evidence type="ECO:0000259" key="4">
    <source>
        <dbReference type="PROSITE" id="PS50222"/>
    </source>
</evidence>
<feature type="compositionally biased region" description="Basic and acidic residues" evidence="3">
    <location>
        <begin position="47"/>
        <end position="75"/>
    </location>
</feature>
<dbReference type="Gene3D" id="1.10.238.10">
    <property type="entry name" value="EF-hand"/>
    <property type="match status" value="2"/>
</dbReference>
<evidence type="ECO:0000313" key="5">
    <source>
        <dbReference type="EMBL" id="KAF2233977.1"/>
    </source>
</evidence>
<evidence type="ECO:0000256" key="1">
    <source>
        <dbReference type="ARBA" id="ARBA00022737"/>
    </source>
</evidence>
<keyword evidence="6" id="KW-1185">Reference proteome</keyword>
<sequence>MATSTSRPYTSGFGRTGAGGASGASTGAAHNVNRGTLAFGAPAATQQHREAQRLDRERAERAERERMEREGRGQWEELSEEQREEIEQAFGLFDLDRDKHIDYHELKVAMKALGFDLPKSEILSILQTHGISANNSKAAGKAAAGSSAAFAGTTTRLLLPQESFETLMASRILARDPRDEVLRAFELFDEGGKGKITHQDLRRVARELGEGLQEEELRAMIDEFDMDGDGAIDRDEFLSICLN</sequence>
<dbReference type="PROSITE" id="PS50222">
    <property type="entry name" value="EF_HAND_2"/>
    <property type="match status" value="3"/>
</dbReference>
<feature type="domain" description="EF-hand" evidence="4">
    <location>
        <begin position="212"/>
        <end position="243"/>
    </location>
</feature>
<evidence type="ECO:0000313" key="6">
    <source>
        <dbReference type="Proteomes" id="UP000800092"/>
    </source>
</evidence>
<dbReference type="Pfam" id="PF13499">
    <property type="entry name" value="EF-hand_7"/>
    <property type="match status" value="1"/>
</dbReference>
<dbReference type="Pfam" id="PF00036">
    <property type="entry name" value="EF-hand_1"/>
    <property type="match status" value="1"/>
</dbReference>
<keyword evidence="2" id="KW-0106">Calcium</keyword>
<dbReference type="SUPFAM" id="SSF47473">
    <property type="entry name" value="EF-hand"/>
    <property type="match status" value="1"/>
</dbReference>
<accession>A0A6A6H7P8</accession>
<dbReference type="EMBL" id="ML991802">
    <property type="protein sequence ID" value="KAF2233977.1"/>
    <property type="molecule type" value="Genomic_DNA"/>
</dbReference>
<feature type="domain" description="EF-hand" evidence="4">
    <location>
        <begin position="81"/>
        <end position="116"/>
    </location>
</feature>
<keyword evidence="1" id="KW-0677">Repeat</keyword>
<dbReference type="PROSITE" id="PS00018">
    <property type="entry name" value="EF_HAND_1"/>
    <property type="match status" value="2"/>
</dbReference>
<dbReference type="SMART" id="SM00054">
    <property type="entry name" value="EFh"/>
    <property type="match status" value="3"/>
</dbReference>
<dbReference type="Proteomes" id="UP000800092">
    <property type="component" value="Unassembled WGS sequence"/>
</dbReference>
<organism evidence="5 6">
    <name type="scientific">Viridothelium virens</name>
    <name type="common">Speckled blister lichen</name>
    <name type="synonym">Trypethelium virens</name>
    <dbReference type="NCBI Taxonomy" id="1048519"/>
    <lineage>
        <taxon>Eukaryota</taxon>
        <taxon>Fungi</taxon>
        <taxon>Dikarya</taxon>
        <taxon>Ascomycota</taxon>
        <taxon>Pezizomycotina</taxon>
        <taxon>Dothideomycetes</taxon>
        <taxon>Dothideomycetes incertae sedis</taxon>
        <taxon>Trypetheliales</taxon>
        <taxon>Trypetheliaceae</taxon>
        <taxon>Viridothelium</taxon>
    </lineage>
</organism>
<reference evidence="5" key="1">
    <citation type="journal article" date="2020" name="Stud. Mycol.">
        <title>101 Dothideomycetes genomes: a test case for predicting lifestyles and emergence of pathogens.</title>
        <authorList>
            <person name="Haridas S."/>
            <person name="Albert R."/>
            <person name="Binder M."/>
            <person name="Bloem J."/>
            <person name="Labutti K."/>
            <person name="Salamov A."/>
            <person name="Andreopoulos B."/>
            <person name="Baker S."/>
            <person name="Barry K."/>
            <person name="Bills G."/>
            <person name="Bluhm B."/>
            <person name="Cannon C."/>
            <person name="Castanera R."/>
            <person name="Culley D."/>
            <person name="Daum C."/>
            <person name="Ezra D."/>
            <person name="Gonzalez J."/>
            <person name="Henrissat B."/>
            <person name="Kuo A."/>
            <person name="Liang C."/>
            <person name="Lipzen A."/>
            <person name="Lutzoni F."/>
            <person name="Magnuson J."/>
            <person name="Mondo S."/>
            <person name="Nolan M."/>
            <person name="Ohm R."/>
            <person name="Pangilinan J."/>
            <person name="Park H.-J."/>
            <person name="Ramirez L."/>
            <person name="Alfaro M."/>
            <person name="Sun H."/>
            <person name="Tritt A."/>
            <person name="Yoshinaga Y."/>
            <person name="Zwiers L.-H."/>
            <person name="Turgeon B."/>
            <person name="Goodwin S."/>
            <person name="Spatafora J."/>
            <person name="Crous P."/>
            <person name="Grigoriev I."/>
        </authorList>
    </citation>
    <scope>NUCLEOTIDE SEQUENCE</scope>
    <source>
        <strain evidence="5">Tuck. ex Michener</strain>
    </source>
</reference>
<dbReference type="InterPro" id="IPR011992">
    <property type="entry name" value="EF-hand-dom_pair"/>
</dbReference>
<dbReference type="GO" id="GO:0005509">
    <property type="term" value="F:calcium ion binding"/>
    <property type="evidence" value="ECO:0007669"/>
    <property type="project" value="InterPro"/>
</dbReference>
<name>A0A6A6H7P8_VIRVR</name>
<dbReference type="InterPro" id="IPR050145">
    <property type="entry name" value="Centrin_CML-like"/>
</dbReference>
<dbReference type="InterPro" id="IPR018247">
    <property type="entry name" value="EF_Hand_1_Ca_BS"/>
</dbReference>
<dbReference type="FunFam" id="1.10.238.10:FF:000172">
    <property type="entry name" value="Cell division control protein"/>
    <property type="match status" value="1"/>
</dbReference>
<feature type="region of interest" description="Disordered" evidence="3">
    <location>
        <begin position="1"/>
        <end position="80"/>
    </location>
</feature>